<comment type="similarity">
    <text evidence="7">Belongs to the bacterial ring-hydroxylating dioxygenase ferredoxin component family.</text>
</comment>
<sequence>MSQLPETGSLAIQAHGKSILICRSGDNFHAIANRCSHQQQPLEGGHVRGRFIACPFHGVRFDLQTGIPLGALTKIAIDVYPLRIVGERIEVADLSPG</sequence>
<dbReference type="GO" id="GO:0051537">
    <property type="term" value="F:2 iron, 2 sulfur cluster binding"/>
    <property type="evidence" value="ECO:0007669"/>
    <property type="project" value="UniProtKB-KW"/>
</dbReference>
<evidence type="ECO:0000256" key="4">
    <source>
        <dbReference type="ARBA" id="ARBA00023004"/>
    </source>
</evidence>
<feature type="domain" description="Rieske" evidence="8">
    <location>
        <begin position="1"/>
        <end position="91"/>
    </location>
</feature>
<evidence type="ECO:0000256" key="1">
    <source>
        <dbReference type="ARBA" id="ARBA00022714"/>
    </source>
</evidence>
<keyword evidence="3" id="KW-0058">Aromatic hydrocarbons catabolism</keyword>
<dbReference type="Pfam" id="PF00355">
    <property type="entry name" value="Rieske"/>
    <property type="match status" value="1"/>
</dbReference>
<keyword evidence="4" id="KW-0408">Iron</keyword>
<evidence type="ECO:0000313" key="9">
    <source>
        <dbReference type="EMBL" id="KKA10186.1"/>
    </source>
</evidence>
<dbReference type="Proteomes" id="UP000033662">
    <property type="component" value="Unassembled WGS sequence"/>
</dbReference>
<dbReference type="PATRIC" id="fig|132476.4.peg.289"/>
<dbReference type="AlphaFoldDB" id="A0A0F4XWJ3"/>
<evidence type="ECO:0000313" key="10">
    <source>
        <dbReference type="Proteomes" id="UP000033662"/>
    </source>
</evidence>
<name>A0A0F4XWJ3_9PSED</name>
<dbReference type="OrthoDB" id="9800167at2"/>
<proteinExistence type="inferred from homology"/>
<evidence type="ECO:0000256" key="5">
    <source>
        <dbReference type="ARBA" id="ARBA00023014"/>
    </source>
</evidence>
<accession>A0A0F4XWJ3</accession>
<evidence type="ECO:0000256" key="3">
    <source>
        <dbReference type="ARBA" id="ARBA00022797"/>
    </source>
</evidence>
<organism evidence="9 10">
    <name type="scientific">Pseudomonas kilonensis</name>
    <dbReference type="NCBI Taxonomy" id="132476"/>
    <lineage>
        <taxon>Bacteria</taxon>
        <taxon>Pseudomonadati</taxon>
        <taxon>Pseudomonadota</taxon>
        <taxon>Gammaproteobacteria</taxon>
        <taxon>Pseudomonadales</taxon>
        <taxon>Pseudomonadaceae</taxon>
        <taxon>Pseudomonas</taxon>
    </lineage>
</organism>
<evidence type="ECO:0000256" key="6">
    <source>
        <dbReference type="ARBA" id="ARBA00034078"/>
    </source>
</evidence>
<dbReference type="Gene3D" id="2.102.10.10">
    <property type="entry name" value="Rieske [2Fe-2S] iron-sulphur domain"/>
    <property type="match status" value="1"/>
</dbReference>
<dbReference type="EMBL" id="JZXC01000001">
    <property type="protein sequence ID" value="KKA10186.1"/>
    <property type="molecule type" value="Genomic_DNA"/>
</dbReference>
<keyword evidence="2" id="KW-0479">Metal-binding</keyword>
<keyword evidence="1" id="KW-0001">2Fe-2S</keyword>
<dbReference type="GO" id="GO:0046872">
    <property type="term" value="F:metal ion binding"/>
    <property type="evidence" value="ECO:0007669"/>
    <property type="project" value="UniProtKB-KW"/>
</dbReference>
<protein>
    <recommendedName>
        <fullName evidence="8">Rieske domain-containing protein</fullName>
    </recommendedName>
</protein>
<dbReference type="PROSITE" id="PS51296">
    <property type="entry name" value="RIESKE"/>
    <property type="match status" value="1"/>
</dbReference>
<comment type="caution">
    <text evidence="9">The sequence shown here is derived from an EMBL/GenBank/DDBJ whole genome shotgun (WGS) entry which is preliminary data.</text>
</comment>
<evidence type="ECO:0000256" key="2">
    <source>
        <dbReference type="ARBA" id="ARBA00022723"/>
    </source>
</evidence>
<comment type="cofactor">
    <cofactor evidence="6">
        <name>[2Fe-2S] cluster</name>
        <dbReference type="ChEBI" id="CHEBI:190135"/>
    </cofactor>
</comment>
<evidence type="ECO:0000259" key="8">
    <source>
        <dbReference type="PROSITE" id="PS51296"/>
    </source>
</evidence>
<keyword evidence="5" id="KW-0411">Iron-sulfur</keyword>
<evidence type="ECO:0000256" key="7">
    <source>
        <dbReference type="ARBA" id="ARBA00038001"/>
    </source>
</evidence>
<dbReference type="PANTHER" id="PTHR21496">
    <property type="entry name" value="FERREDOXIN-RELATED"/>
    <property type="match status" value="1"/>
</dbReference>
<gene>
    <name evidence="9" type="ORF">VP02_01305</name>
</gene>
<dbReference type="InterPro" id="IPR017941">
    <property type="entry name" value="Rieske_2Fe-2S"/>
</dbReference>
<dbReference type="PANTHER" id="PTHR21496:SF0">
    <property type="entry name" value="RIESKE DOMAIN-CONTAINING PROTEIN"/>
    <property type="match status" value="1"/>
</dbReference>
<reference evidence="9 10" key="1">
    <citation type="submission" date="2015-03" db="EMBL/GenBank/DDBJ databases">
        <title>Pseudomonas fluorescens 1855-344 Genome sequencing and assembly.</title>
        <authorList>
            <person name="Eng W.W.H."/>
            <person name="Gan H.M."/>
            <person name="Savka M.A."/>
        </authorList>
    </citation>
    <scope>NUCLEOTIDE SEQUENCE [LARGE SCALE GENOMIC DNA]</scope>
    <source>
        <strain evidence="9 10">1855-344</strain>
    </source>
</reference>
<dbReference type="InterPro" id="IPR036922">
    <property type="entry name" value="Rieske_2Fe-2S_sf"/>
</dbReference>
<dbReference type="SUPFAM" id="SSF50022">
    <property type="entry name" value="ISP domain"/>
    <property type="match status" value="1"/>
</dbReference>